<proteinExistence type="predicted"/>
<keyword evidence="1" id="KW-0472">Membrane</keyword>
<dbReference type="SMART" id="SM00131">
    <property type="entry name" value="KU"/>
    <property type="match status" value="1"/>
</dbReference>
<dbReference type="InterPro" id="IPR036880">
    <property type="entry name" value="Kunitz_BPTI_sf"/>
</dbReference>
<feature type="transmembrane region" description="Helical" evidence="1">
    <location>
        <begin position="6"/>
        <end position="23"/>
    </location>
</feature>
<name>A0A9P0CPU1_9CUCU</name>
<dbReference type="OrthoDB" id="6775666at2759"/>
<dbReference type="EMBL" id="OV651832">
    <property type="protein sequence ID" value="CAH1107277.1"/>
    <property type="molecule type" value="Genomic_DNA"/>
</dbReference>
<evidence type="ECO:0000259" key="2">
    <source>
        <dbReference type="PROSITE" id="PS50279"/>
    </source>
</evidence>
<evidence type="ECO:0000313" key="4">
    <source>
        <dbReference type="Proteomes" id="UP001153636"/>
    </source>
</evidence>
<dbReference type="InterPro" id="IPR002223">
    <property type="entry name" value="Kunitz_BPTI"/>
</dbReference>
<dbReference type="PROSITE" id="PS50279">
    <property type="entry name" value="BPTI_KUNITZ_2"/>
    <property type="match status" value="1"/>
</dbReference>
<feature type="domain" description="BPTI/Kunitz inhibitor" evidence="2">
    <location>
        <begin position="36"/>
        <end position="88"/>
    </location>
</feature>
<evidence type="ECO:0000256" key="1">
    <source>
        <dbReference type="SAM" id="Phobius"/>
    </source>
</evidence>
<dbReference type="GO" id="GO:0004867">
    <property type="term" value="F:serine-type endopeptidase inhibitor activity"/>
    <property type="evidence" value="ECO:0007669"/>
    <property type="project" value="InterPro"/>
</dbReference>
<dbReference type="SUPFAM" id="SSF57362">
    <property type="entry name" value="BPTI-like"/>
    <property type="match status" value="1"/>
</dbReference>
<dbReference type="AlphaFoldDB" id="A0A9P0CPU1"/>
<evidence type="ECO:0000313" key="3">
    <source>
        <dbReference type="EMBL" id="CAH1107277.1"/>
    </source>
</evidence>
<dbReference type="Proteomes" id="UP001153636">
    <property type="component" value="Chromosome 20"/>
</dbReference>
<reference evidence="3" key="1">
    <citation type="submission" date="2022-01" db="EMBL/GenBank/DDBJ databases">
        <authorList>
            <person name="King R."/>
        </authorList>
    </citation>
    <scope>NUCLEOTIDE SEQUENCE</scope>
</reference>
<keyword evidence="4" id="KW-1185">Reference proteome</keyword>
<dbReference type="Pfam" id="PF00014">
    <property type="entry name" value="Kunitz_BPTI"/>
    <property type="match status" value="1"/>
</dbReference>
<keyword evidence="1" id="KW-0812">Transmembrane</keyword>
<protein>
    <recommendedName>
        <fullName evidence="2">BPTI/Kunitz inhibitor domain-containing protein</fullName>
    </recommendedName>
</protein>
<organism evidence="3 4">
    <name type="scientific">Psylliodes chrysocephalus</name>
    <dbReference type="NCBI Taxonomy" id="3402493"/>
    <lineage>
        <taxon>Eukaryota</taxon>
        <taxon>Metazoa</taxon>
        <taxon>Ecdysozoa</taxon>
        <taxon>Arthropoda</taxon>
        <taxon>Hexapoda</taxon>
        <taxon>Insecta</taxon>
        <taxon>Pterygota</taxon>
        <taxon>Neoptera</taxon>
        <taxon>Endopterygota</taxon>
        <taxon>Coleoptera</taxon>
        <taxon>Polyphaga</taxon>
        <taxon>Cucujiformia</taxon>
        <taxon>Chrysomeloidea</taxon>
        <taxon>Chrysomelidae</taxon>
        <taxon>Galerucinae</taxon>
        <taxon>Alticini</taxon>
        <taxon>Psylliodes</taxon>
    </lineage>
</organism>
<sequence>MLKKTLTIAWIFIVCFFDCCWLFERRSGVLFSKEDCYRDIQRPNHACWDYTERFKWDTELQDCVLAVYGGCHPTKNNFHTRENCTEIAKPVCQKLI</sequence>
<dbReference type="Gene3D" id="4.10.410.10">
    <property type="entry name" value="Pancreatic trypsin inhibitor Kunitz domain"/>
    <property type="match status" value="1"/>
</dbReference>
<accession>A0A9P0CPU1</accession>
<keyword evidence="1" id="KW-1133">Transmembrane helix</keyword>
<gene>
    <name evidence="3" type="ORF">PSYICH_LOCUS7868</name>
</gene>